<dbReference type="Pfam" id="PF00990">
    <property type="entry name" value="GGDEF"/>
    <property type="match status" value="1"/>
</dbReference>
<dbReference type="Proteomes" id="UP001410394">
    <property type="component" value="Unassembled WGS sequence"/>
</dbReference>
<feature type="domain" description="PAS" evidence="2">
    <location>
        <begin position="240"/>
        <end position="286"/>
    </location>
</feature>
<keyword evidence="7" id="KW-1185">Reference proteome</keyword>
<feature type="transmembrane region" description="Helical" evidence="1">
    <location>
        <begin position="12"/>
        <end position="34"/>
    </location>
</feature>
<name>A0ABU9YYP5_9RHOO</name>
<dbReference type="InterPro" id="IPR043128">
    <property type="entry name" value="Rev_trsase/Diguanyl_cyclase"/>
</dbReference>
<comment type="caution">
    <text evidence="6">The sequence shown here is derived from an EMBL/GenBank/DDBJ whole genome shotgun (WGS) entry which is preliminary data.</text>
</comment>
<dbReference type="PROSITE" id="PS50883">
    <property type="entry name" value="EAL"/>
    <property type="match status" value="1"/>
</dbReference>
<evidence type="ECO:0000259" key="3">
    <source>
        <dbReference type="PROSITE" id="PS50113"/>
    </source>
</evidence>
<dbReference type="CDD" id="cd01948">
    <property type="entry name" value="EAL"/>
    <property type="match status" value="1"/>
</dbReference>
<evidence type="ECO:0000259" key="4">
    <source>
        <dbReference type="PROSITE" id="PS50883"/>
    </source>
</evidence>
<dbReference type="InterPro" id="IPR000700">
    <property type="entry name" value="PAS-assoc_C"/>
</dbReference>
<dbReference type="SUPFAM" id="SSF55073">
    <property type="entry name" value="Nucleotide cyclase"/>
    <property type="match status" value="1"/>
</dbReference>
<dbReference type="InterPro" id="IPR001610">
    <property type="entry name" value="PAC"/>
</dbReference>
<dbReference type="Pfam" id="PF00563">
    <property type="entry name" value="EAL"/>
    <property type="match status" value="1"/>
</dbReference>
<dbReference type="SMART" id="SM00052">
    <property type="entry name" value="EAL"/>
    <property type="match status" value="1"/>
</dbReference>
<dbReference type="PROSITE" id="PS50887">
    <property type="entry name" value="GGDEF"/>
    <property type="match status" value="1"/>
</dbReference>
<dbReference type="EMBL" id="JBDIVE010000004">
    <property type="protein sequence ID" value="MEN3068669.1"/>
    <property type="molecule type" value="Genomic_DNA"/>
</dbReference>
<accession>A0ABU9YYP5</accession>
<dbReference type="SUPFAM" id="SSF141868">
    <property type="entry name" value="EAL domain-like"/>
    <property type="match status" value="1"/>
</dbReference>
<dbReference type="Gene3D" id="3.30.70.270">
    <property type="match status" value="1"/>
</dbReference>
<evidence type="ECO:0000313" key="6">
    <source>
        <dbReference type="EMBL" id="MEN3068669.1"/>
    </source>
</evidence>
<keyword evidence="1" id="KW-0472">Membrane</keyword>
<evidence type="ECO:0000256" key="1">
    <source>
        <dbReference type="SAM" id="Phobius"/>
    </source>
</evidence>
<gene>
    <name evidence="6" type="ORF">ABDB84_09285</name>
</gene>
<dbReference type="CDD" id="cd00130">
    <property type="entry name" value="PAS"/>
    <property type="match status" value="1"/>
</dbReference>
<dbReference type="NCBIfam" id="TIGR00254">
    <property type="entry name" value="GGDEF"/>
    <property type="match status" value="1"/>
</dbReference>
<dbReference type="InterPro" id="IPR001633">
    <property type="entry name" value="EAL_dom"/>
</dbReference>
<dbReference type="Gene3D" id="3.20.20.450">
    <property type="entry name" value="EAL domain"/>
    <property type="match status" value="1"/>
</dbReference>
<organism evidence="6 7">
    <name type="scientific">Uliginosibacterium sediminicola</name>
    <dbReference type="NCBI Taxonomy" id="2024550"/>
    <lineage>
        <taxon>Bacteria</taxon>
        <taxon>Pseudomonadati</taxon>
        <taxon>Pseudomonadota</taxon>
        <taxon>Betaproteobacteria</taxon>
        <taxon>Rhodocyclales</taxon>
        <taxon>Zoogloeaceae</taxon>
        <taxon>Uliginosibacterium</taxon>
    </lineage>
</organism>
<dbReference type="PROSITE" id="PS50113">
    <property type="entry name" value="PAC"/>
    <property type="match status" value="1"/>
</dbReference>
<dbReference type="InterPro" id="IPR035965">
    <property type="entry name" value="PAS-like_dom_sf"/>
</dbReference>
<feature type="domain" description="EAL" evidence="4">
    <location>
        <begin position="539"/>
        <end position="793"/>
    </location>
</feature>
<evidence type="ECO:0000259" key="5">
    <source>
        <dbReference type="PROSITE" id="PS50887"/>
    </source>
</evidence>
<dbReference type="InterPro" id="IPR035919">
    <property type="entry name" value="EAL_sf"/>
</dbReference>
<dbReference type="RefSeq" id="WP_345919441.1">
    <property type="nucleotide sequence ID" value="NZ_JBDIVE010000004.1"/>
</dbReference>
<dbReference type="InterPro" id="IPR000160">
    <property type="entry name" value="GGDEF_dom"/>
</dbReference>
<dbReference type="CDD" id="cd01949">
    <property type="entry name" value="GGDEF"/>
    <property type="match status" value="1"/>
</dbReference>
<proteinExistence type="predicted"/>
<dbReference type="Pfam" id="PF13426">
    <property type="entry name" value="PAS_9"/>
    <property type="match status" value="1"/>
</dbReference>
<dbReference type="SMART" id="SM00267">
    <property type="entry name" value="GGDEF"/>
    <property type="match status" value="1"/>
</dbReference>
<dbReference type="InterPro" id="IPR029787">
    <property type="entry name" value="Nucleotide_cyclase"/>
</dbReference>
<dbReference type="NCBIfam" id="TIGR00229">
    <property type="entry name" value="sensory_box"/>
    <property type="match status" value="1"/>
</dbReference>
<protein>
    <submittedName>
        <fullName evidence="6">EAL domain-containing protein</fullName>
    </submittedName>
</protein>
<reference evidence="6 7" key="1">
    <citation type="journal article" date="2018" name="Int. J. Syst. Evol. Microbiol.">
        <title>Uliginosibacterium sediminicola sp. nov., isolated from freshwater sediment.</title>
        <authorList>
            <person name="Hwang W.M."/>
            <person name="Kim S.M."/>
            <person name="Kang K."/>
            <person name="Ahn T.Y."/>
        </authorList>
    </citation>
    <scope>NUCLEOTIDE SEQUENCE [LARGE SCALE GENOMIC DNA]</scope>
    <source>
        <strain evidence="6 7">M1-21</strain>
    </source>
</reference>
<dbReference type="PROSITE" id="PS50112">
    <property type="entry name" value="PAS"/>
    <property type="match status" value="1"/>
</dbReference>
<evidence type="ECO:0000259" key="2">
    <source>
        <dbReference type="PROSITE" id="PS50112"/>
    </source>
</evidence>
<dbReference type="InterPro" id="IPR052155">
    <property type="entry name" value="Biofilm_reg_signaling"/>
</dbReference>
<dbReference type="PANTHER" id="PTHR44757:SF2">
    <property type="entry name" value="BIOFILM ARCHITECTURE MAINTENANCE PROTEIN MBAA"/>
    <property type="match status" value="1"/>
</dbReference>
<dbReference type="PANTHER" id="PTHR44757">
    <property type="entry name" value="DIGUANYLATE CYCLASE DGCP"/>
    <property type="match status" value="1"/>
</dbReference>
<feature type="domain" description="PAC" evidence="3">
    <location>
        <begin position="313"/>
        <end position="365"/>
    </location>
</feature>
<dbReference type="InterPro" id="IPR000014">
    <property type="entry name" value="PAS"/>
</dbReference>
<feature type="transmembrane region" description="Helical" evidence="1">
    <location>
        <begin position="152"/>
        <end position="175"/>
    </location>
</feature>
<keyword evidence="1" id="KW-1133">Transmembrane helix</keyword>
<sequence length="811" mass="89185">MRSLRNSLRLRTLLIVGGTAVLTAALFIMITLSITQRQMEQQARASLDELIDAMSSMASIACFAQDVTLANETAQSFLKSSAVARVSISAGNSVLALATRPDAQISAADIQRSITRQVSSPFNEGEEVGQVRLTPNWPEINRRIERMVRYGAGMMVALACCLVGAVALSIGVLVIQPVKNISDQLHALDAAEGGMLGQPLHHEDNELGRLVLDINALLGRFRSALQLKHEMHLAQVLHERTRLSAAVFEHSQEGIIITDADNRIVTVNEAFSQITGYSTDEAVGQSPNFIASGRHDKDFYAQMWASILGTGHWKGELWNRDKQGEIRPYWYSISVVRDNGGAIANYVAIFSDITEHRLALQRIEFLAHHDTLTNLPNRVLTLDRFQHASATARRDGTGVALLYIDLDNFKYVNDSFGHKAGDQLLKIAAERLKQQVRETDTVSRQGGDEFLVILPNVADEAVVLRIAAGILEALARSFEIEGHALGISASIGITLFPQHGKDFDTLLKNADAAMYAAKAAGKNTCRQFTEDMNVDALDKLKLKALLGTAIENDEFRLVFQPQINIETKAIVGAEALIRWRHPEQGEISPARFIPLAEESGLIVPIGRWVIEEACRQGKQWFDAGLGPFVVAVNVSAQQFNNGDILGLVEEILYGTGFPAHYLELEFTESGLLNDICHSISTIEQLKSLGVKLAIDDFGTGYSSLSYLKQFKVEKLKIDQSFVRDIGVNAESLEIIRAIIQLGKTLRLEVIAEGVETENQLQTLRALDCNEAQGYLISKPLPAADWMAFYQSWMARHGMPSGSVAPSPQQPV</sequence>
<feature type="domain" description="GGDEF" evidence="5">
    <location>
        <begin position="397"/>
        <end position="530"/>
    </location>
</feature>
<keyword evidence="1" id="KW-0812">Transmembrane</keyword>
<dbReference type="SMART" id="SM00091">
    <property type="entry name" value="PAS"/>
    <property type="match status" value="1"/>
</dbReference>
<dbReference type="Gene3D" id="3.30.450.20">
    <property type="entry name" value="PAS domain"/>
    <property type="match status" value="1"/>
</dbReference>
<dbReference type="SMART" id="SM00086">
    <property type="entry name" value="PAC"/>
    <property type="match status" value="1"/>
</dbReference>
<dbReference type="SUPFAM" id="SSF55785">
    <property type="entry name" value="PYP-like sensor domain (PAS domain)"/>
    <property type="match status" value="1"/>
</dbReference>
<evidence type="ECO:0000313" key="7">
    <source>
        <dbReference type="Proteomes" id="UP001410394"/>
    </source>
</evidence>